<feature type="domain" description="Outer membrane protein beta-barrel" evidence="6">
    <location>
        <begin position="9"/>
        <end position="197"/>
    </location>
</feature>
<keyword evidence="2 5" id="KW-0732">Signal</keyword>
<dbReference type="InterPro" id="IPR027385">
    <property type="entry name" value="Beta-barrel_OMP"/>
</dbReference>
<gene>
    <name evidence="7" type="ORF">GRI42_00035</name>
</gene>
<dbReference type="Pfam" id="PF13505">
    <property type="entry name" value="OMP_b-brl"/>
    <property type="match status" value="1"/>
</dbReference>
<protein>
    <submittedName>
        <fullName evidence="7">Outer membrane beta-barrel protein</fullName>
    </submittedName>
</protein>
<evidence type="ECO:0000256" key="5">
    <source>
        <dbReference type="SAM" id="SignalP"/>
    </source>
</evidence>
<dbReference type="InterPro" id="IPR051692">
    <property type="entry name" value="OMP-like"/>
</dbReference>
<organism evidence="7 8">
    <name type="scientific">Qipengyuania gaetbuli</name>
    <dbReference type="NCBI Taxonomy" id="266952"/>
    <lineage>
        <taxon>Bacteria</taxon>
        <taxon>Pseudomonadati</taxon>
        <taxon>Pseudomonadota</taxon>
        <taxon>Alphaproteobacteria</taxon>
        <taxon>Sphingomonadales</taxon>
        <taxon>Erythrobacteraceae</taxon>
        <taxon>Qipengyuania</taxon>
    </lineage>
</organism>
<comment type="similarity">
    <text evidence="4">Belongs to the Omp25/RopB family.</text>
</comment>
<comment type="subcellular location">
    <subcellularLocation>
        <location evidence="1">Membrane</location>
    </subcellularLocation>
</comment>
<keyword evidence="8" id="KW-1185">Reference proteome</keyword>
<dbReference type="AlphaFoldDB" id="A0A844XXP3"/>
<dbReference type="Gene3D" id="2.40.160.20">
    <property type="match status" value="1"/>
</dbReference>
<dbReference type="SUPFAM" id="SSF56925">
    <property type="entry name" value="OMPA-like"/>
    <property type="match status" value="1"/>
</dbReference>
<proteinExistence type="inferred from homology"/>
<dbReference type="PANTHER" id="PTHR34001">
    <property type="entry name" value="BLL7405 PROTEIN"/>
    <property type="match status" value="1"/>
</dbReference>
<evidence type="ECO:0000259" key="6">
    <source>
        <dbReference type="Pfam" id="PF13505"/>
    </source>
</evidence>
<dbReference type="Proteomes" id="UP000444185">
    <property type="component" value="Unassembled WGS sequence"/>
</dbReference>
<comment type="caution">
    <text evidence="7">The sequence shown here is derived from an EMBL/GenBank/DDBJ whole genome shotgun (WGS) entry which is preliminary data.</text>
</comment>
<feature type="signal peptide" evidence="5">
    <location>
        <begin position="1"/>
        <end position="22"/>
    </location>
</feature>
<dbReference type="EMBL" id="WTYF01000001">
    <property type="protein sequence ID" value="MXO49692.1"/>
    <property type="molecule type" value="Genomic_DNA"/>
</dbReference>
<evidence type="ECO:0000256" key="1">
    <source>
        <dbReference type="ARBA" id="ARBA00004370"/>
    </source>
</evidence>
<dbReference type="RefSeq" id="WP_160606039.1">
    <property type="nucleotide sequence ID" value="NZ_WTYF01000001.1"/>
</dbReference>
<sequence length="202" mass="21473">MKQIITIAAILVVSSAASPAFAQDSKPFHGPWVAANIGYDVFDADGSDEEDGSSEDGIAYGVSLGYDYNFGNFVVGVEGEIGDSSVSASETDVLEAGDELALKAGRDLYAGIRLGVPVSDTLLIYAKGGYTNQRFNLEYTLGGETESEGDNIDGYRLGAGAEVALGKAFGRLEYRYSDYGAFSDTDLETNRHQVMLTAGLRF</sequence>
<evidence type="ECO:0000313" key="8">
    <source>
        <dbReference type="Proteomes" id="UP000444185"/>
    </source>
</evidence>
<keyword evidence="3" id="KW-0472">Membrane</keyword>
<accession>A0A844XXP3</accession>
<name>A0A844XXP3_9SPHN</name>
<feature type="chain" id="PRO_5032929554" evidence="5">
    <location>
        <begin position="23"/>
        <end position="202"/>
    </location>
</feature>
<evidence type="ECO:0000256" key="3">
    <source>
        <dbReference type="ARBA" id="ARBA00023136"/>
    </source>
</evidence>
<evidence type="ECO:0000256" key="2">
    <source>
        <dbReference type="ARBA" id="ARBA00022729"/>
    </source>
</evidence>
<dbReference type="GO" id="GO:0016020">
    <property type="term" value="C:membrane"/>
    <property type="evidence" value="ECO:0007669"/>
    <property type="project" value="UniProtKB-SubCell"/>
</dbReference>
<dbReference type="PANTHER" id="PTHR34001:SF3">
    <property type="entry name" value="BLL7405 PROTEIN"/>
    <property type="match status" value="1"/>
</dbReference>
<reference evidence="7 8" key="1">
    <citation type="submission" date="2019-12" db="EMBL/GenBank/DDBJ databases">
        <title>Genomic-based taxomic classification of the family Erythrobacteraceae.</title>
        <authorList>
            <person name="Xu L."/>
        </authorList>
    </citation>
    <scope>NUCLEOTIDE SEQUENCE [LARGE SCALE GENOMIC DNA]</scope>
    <source>
        <strain evidence="7 8">DSM 16225</strain>
    </source>
</reference>
<dbReference type="OrthoDB" id="8222426at2"/>
<evidence type="ECO:0000256" key="4">
    <source>
        <dbReference type="ARBA" id="ARBA00038306"/>
    </source>
</evidence>
<evidence type="ECO:0000313" key="7">
    <source>
        <dbReference type="EMBL" id="MXO49692.1"/>
    </source>
</evidence>
<dbReference type="InterPro" id="IPR011250">
    <property type="entry name" value="OMP/PagP_B-barrel"/>
</dbReference>